<feature type="transmembrane region" description="Helical" evidence="6">
    <location>
        <begin position="180"/>
        <end position="201"/>
    </location>
</feature>
<evidence type="ECO:0000256" key="6">
    <source>
        <dbReference type="RuleBase" id="RU366058"/>
    </source>
</evidence>
<protein>
    <recommendedName>
        <fullName evidence="6">TVP38/TMEM64 family membrane protein</fullName>
    </recommendedName>
</protein>
<dbReference type="PANTHER" id="PTHR12677">
    <property type="entry name" value="GOLGI APPARATUS MEMBRANE PROTEIN TVP38-RELATED"/>
    <property type="match status" value="1"/>
</dbReference>
<gene>
    <name evidence="8" type="ORF">EV672_101549</name>
</gene>
<feature type="domain" description="VTT" evidence="7">
    <location>
        <begin position="53"/>
        <end position="168"/>
    </location>
</feature>
<evidence type="ECO:0000256" key="3">
    <source>
        <dbReference type="ARBA" id="ARBA00022692"/>
    </source>
</evidence>
<comment type="similarity">
    <text evidence="6">Belongs to the TVP38/TMEM64 family.</text>
</comment>
<keyword evidence="2 6" id="KW-1003">Cell membrane</keyword>
<organism evidence="8 9">
    <name type="scientific">Aquabacterium commune</name>
    <dbReference type="NCBI Taxonomy" id="70586"/>
    <lineage>
        <taxon>Bacteria</taxon>
        <taxon>Pseudomonadati</taxon>
        <taxon>Pseudomonadota</taxon>
        <taxon>Betaproteobacteria</taxon>
        <taxon>Burkholderiales</taxon>
        <taxon>Aquabacterium</taxon>
    </lineage>
</organism>
<feature type="transmembrane region" description="Helical" evidence="6">
    <location>
        <begin position="149"/>
        <end position="168"/>
    </location>
</feature>
<name>A0A4R6RP19_9BURK</name>
<accession>A0A4R6RP19</accession>
<keyword evidence="9" id="KW-1185">Reference proteome</keyword>
<dbReference type="InterPro" id="IPR015414">
    <property type="entry name" value="TMEM64"/>
</dbReference>
<reference evidence="8 9" key="1">
    <citation type="submission" date="2019-03" db="EMBL/GenBank/DDBJ databases">
        <title>Genomic Encyclopedia of Type Strains, Phase IV (KMG-IV): sequencing the most valuable type-strain genomes for metagenomic binning, comparative biology and taxonomic classification.</title>
        <authorList>
            <person name="Goeker M."/>
        </authorList>
    </citation>
    <scope>NUCLEOTIDE SEQUENCE [LARGE SCALE GENOMIC DNA]</scope>
    <source>
        <strain evidence="8 9">DSM 11901</strain>
    </source>
</reference>
<dbReference type="PANTHER" id="PTHR12677:SF59">
    <property type="entry name" value="GOLGI APPARATUS MEMBRANE PROTEIN TVP38-RELATED"/>
    <property type="match status" value="1"/>
</dbReference>
<keyword evidence="4 6" id="KW-1133">Transmembrane helix</keyword>
<feature type="transmembrane region" description="Helical" evidence="6">
    <location>
        <begin position="73"/>
        <end position="92"/>
    </location>
</feature>
<evidence type="ECO:0000256" key="1">
    <source>
        <dbReference type="ARBA" id="ARBA00004651"/>
    </source>
</evidence>
<evidence type="ECO:0000256" key="4">
    <source>
        <dbReference type="ARBA" id="ARBA00022989"/>
    </source>
</evidence>
<dbReference type="EMBL" id="SNXW01000001">
    <property type="protein sequence ID" value="TDP88400.1"/>
    <property type="molecule type" value="Genomic_DNA"/>
</dbReference>
<feature type="transmembrane region" description="Helical" evidence="6">
    <location>
        <begin position="40"/>
        <end position="66"/>
    </location>
</feature>
<keyword evidence="3 6" id="KW-0812">Transmembrane</keyword>
<dbReference type="InterPro" id="IPR032816">
    <property type="entry name" value="VTT_dom"/>
</dbReference>
<evidence type="ECO:0000259" key="7">
    <source>
        <dbReference type="Pfam" id="PF09335"/>
    </source>
</evidence>
<comment type="subcellular location">
    <subcellularLocation>
        <location evidence="1 6">Cell membrane</location>
        <topology evidence="1 6">Multi-pass membrane protein</topology>
    </subcellularLocation>
</comment>
<evidence type="ECO:0000256" key="2">
    <source>
        <dbReference type="ARBA" id="ARBA00022475"/>
    </source>
</evidence>
<dbReference type="GO" id="GO:0005886">
    <property type="term" value="C:plasma membrane"/>
    <property type="evidence" value="ECO:0007669"/>
    <property type="project" value="UniProtKB-SubCell"/>
</dbReference>
<dbReference type="Proteomes" id="UP000294593">
    <property type="component" value="Unassembled WGS sequence"/>
</dbReference>
<comment type="caution">
    <text evidence="8">The sequence shown here is derived from an EMBL/GenBank/DDBJ whole genome shotgun (WGS) entry which is preliminary data.</text>
</comment>
<evidence type="ECO:0000313" key="9">
    <source>
        <dbReference type="Proteomes" id="UP000294593"/>
    </source>
</evidence>
<sequence>MGLVGVSVLARDPAWAHWLDPQWLSQQGHALLALPLGPIAVVAGYVLLVLMAVPVLALIVVGATVFGPWPGMAYSLVGMVTGATVAFAFGRFTGAQGMDRLTQGRLGLLSRHLHQRGLLTMALVRFMPVAPFMVVNLAAGALRVKPRDFVLGSALGLLPGTVLISLFTDRLLSAWQAPSVPMSAWLSLLAIVLLAVGGWWWKRSQRRGQRKSPQA</sequence>
<dbReference type="AlphaFoldDB" id="A0A4R6RP19"/>
<feature type="transmembrane region" description="Helical" evidence="6">
    <location>
        <begin position="118"/>
        <end position="142"/>
    </location>
</feature>
<proteinExistence type="inferred from homology"/>
<keyword evidence="5 6" id="KW-0472">Membrane</keyword>
<evidence type="ECO:0000256" key="5">
    <source>
        <dbReference type="ARBA" id="ARBA00023136"/>
    </source>
</evidence>
<dbReference type="Pfam" id="PF09335">
    <property type="entry name" value="VTT_dom"/>
    <property type="match status" value="1"/>
</dbReference>
<evidence type="ECO:0000313" key="8">
    <source>
        <dbReference type="EMBL" id="TDP88400.1"/>
    </source>
</evidence>